<dbReference type="GO" id="GO:0071555">
    <property type="term" value="P:cell wall organization"/>
    <property type="evidence" value="ECO:0007669"/>
    <property type="project" value="UniProtKB-KW"/>
</dbReference>
<dbReference type="FunFam" id="3.20.20.300:FF:000001">
    <property type="entry name" value="Beta-hexosaminidase"/>
    <property type="match status" value="1"/>
</dbReference>
<evidence type="ECO:0000256" key="4">
    <source>
        <dbReference type="ARBA" id="ARBA00022801"/>
    </source>
</evidence>
<dbReference type="InterPro" id="IPR019800">
    <property type="entry name" value="Glyco_hydro_3_AS"/>
</dbReference>
<comment type="subcellular location">
    <subcellularLocation>
        <location evidence="11">Cytoplasm</location>
    </subcellularLocation>
</comment>
<sequence length="335" mass="35698">MLLIGVAGTELTAQERDWLQHDAVAGVVLFKRNFASRQQIAELSAAIREAAPRPQLICVDQEGGRVQRFREGFTDLPPLQQIGLGHAQDPQAALAAAEQHAWLMASEVRASGVDLSFAPVVDLGHGNRAIGDRAFSEDPQVVAAFTAAYVRGMHSAGMAATLKHFPGHGSVLEDTHVDTAIDPRGLDELQQRDLVPFVAGIAAGADAVMMAHVIYPQVAPEPAGYSRRWVQDILRGQLGFRGVVFSDDIGMAASFSAGGVKARVDAHLDAGCDVVLVCHPELVDDALQAMQHRTSNTAALLGLIGRGALGWDGLLADARHGDTRTRFLESSGRTV</sequence>
<dbReference type="SUPFAM" id="SSF51445">
    <property type="entry name" value="(Trans)glycosidases"/>
    <property type="match status" value="1"/>
</dbReference>
<keyword evidence="3 11" id="KW-0132">Cell division</keyword>
<feature type="domain" description="Glycoside hydrolase family 3 N-terminal" evidence="12">
    <location>
        <begin position="10"/>
        <end position="289"/>
    </location>
</feature>
<evidence type="ECO:0000313" key="14">
    <source>
        <dbReference type="Proteomes" id="UP000051386"/>
    </source>
</evidence>
<dbReference type="GO" id="GO:0008360">
    <property type="term" value="P:regulation of cell shape"/>
    <property type="evidence" value="ECO:0007669"/>
    <property type="project" value="UniProtKB-KW"/>
</dbReference>
<dbReference type="NCBIfam" id="NF003740">
    <property type="entry name" value="PRK05337.1"/>
    <property type="match status" value="1"/>
</dbReference>
<evidence type="ECO:0000313" key="13">
    <source>
        <dbReference type="EMBL" id="KRG76321.1"/>
    </source>
</evidence>
<evidence type="ECO:0000256" key="1">
    <source>
        <dbReference type="ARBA" id="ARBA00001231"/>
    </source>
</evidence>
<keyword evidence="8 11" id="KW-0131">Cell cycle</keyword>
<evidence type="ECO:0000256" key="9">
    <source>
        <dbReference type="ARBA" id="ARBA00023316"/>
    </source>
</evidence>
<dbReference type="PANTHER" id="PTHR30480:SF13">
    <property type="entry name" value="BETA-HEXOSAMINIDASE"/>
    <property type="match status" value="1"/>
</dbReference>
<dbReference type="GO" id="GO:0051301">
    <property type="term" value="P:cell division"/>
    <property type="evidence" value="ECO:0007669"/>
    <property type="project" value="UniProtKB-KW"/>
</dbReference>
<evidence type="ECO:0000259" key="12">
    <source>
        <dbReference type="Pfam" id="PF00933"/>
    </source>
</evidence>
<comment type="caution">
    <text evidence="13">The sequence shown here is derived from an EMBL/GenBank/DDBJ whole genome shotgun (WGS) entry which is preliminary data.</text>
</comment>
<feature type="site" description="Important for catalytic activity" evidence="11">
    <location>
        <position position="174"/>
    </location>
</feature>
<feature type="active site" description="Proton donor/acceptor" evidence="11">
    <location>
        <position position="176"/>
    </location>
</feature>
<evidence type="ECO:0000256" key="3">
    <source>
        <dbReference type="ARBA" id="ARBA00022618"/>
    </source>
</evidence>
<gene>
    <name evidence="11" type="primary">nagZ</name>
    <name evidence="13" type="ORF">ABB28_03460</name>
</gene>
<proteinExistence type="inferred from homology"/>
<dbReference type="InterPro" id="IPR036962">
    <property type="entry name" value="Glyco_hydro_3_N_sf"/>
</dbReference>
<dbReference type="Gene3D" id="3.20.20.300">
    <property type="entry name" value="Glycoside hydrolase, family 3, N-terminal domain"/>
    <property type="match status" value="1"/>
</dbReference>
<evidence type="ECO:0000256" key="8">
    <source>
        <dbReference type="ARBA" id="ARBA00023306"/>
    </source>
</evidence>
<evidence type="ECO:0000256" key="10">
    <source>
        <dbReference type="ARBA" id="ARBA00037880"/>
    </source>
</evidence>
<dbReference type="PROSITE" id="PS00775">
    <property type="entry name" value="GLYCOSYL_HYDROL_F3"/>
    <property type="match status" value="1"/>
</dbReference>
<dbReference type="InterPro" id="IPR017853">
    <property type="entry name" value="GH"/>
</dbReference>
<comment type="pathway">
    <text evidence="10 11">Cell wall biogenesis; peptidoglycan recycling.</text>
</comment>
<keyword evidence="4 11" id="KW-0378">Hydrolase</keyword>
<feature type="binding site" evidence="11">
    <location>
        <position position="68"/>
    </location>
    <ligand>
        <name>substrate</name>
    </ligand>
</feature>
<keyword evidence="7 11" id="KW-0326">Glycosidase</keyword>
<evidence type="ECO:0000256" key="2">
    <source>
        <dbReference type="ARBA" id="ARBA00022490"/>
    </source>
</evidence>
<evidence type="ECO:0000256" key="6">
    <source>
        <dbReference type="ARBA" id="ARBA00022984"/>
    </source>
</evidence>
<dbReference type="InterPro" id="IPR022956">
    <property type="entry name" value="Beta_hexosaminidase_bac"/>
</dbReference>
<dbReference type="GO" id="GO:0004563">
    <property type="term" value="F:beta-N-acetylhexosaminidase activity"/>
    <property type="evidence" value="ECO:0007669"/>
    <property type="project" value="UniProtKB-UniRule"/>
</dbReference>
<dbReference type="EC" id="3.2.1.52" evidence="11"/>
<dbReference type="InterPro" id="IPR050226">
    <property type="entry name" value="NagZ_Beta-hexosaminidase"/>
</dbReference>
<protein>
    <recommendedName>
        <fullName evidence="11">Beta-hexosaminidase</fullName>
        <ecNumber evidence="11">3.2.1.52</ecNumber>
    </recommendedName>
    <alternativeName>
        <fullName evidence="11">Beta-N-acetylhexosaminidase</fullName>
    </alternativeName>
    <alternativeName>
        <fullName evidence="11">N-acetyl-beta-glucosaminidase</fullName>
    </alternativeName>
</protein>
<feature type="active site" description="Nucleophile" evidence="11">
    <location>
        <position position="247"/>
    </location>
</feature>
<dbReference type="Pfam" id="PF00933">
    <property type="entry name" value="Glyco_hydro_3"/>
    <property type="match status" value="1"/>
</dbReference>
<keyword evidence="2 11" id="KW-0963">Cytoplasm</keyword>
<comment type="similarity">
    <text evidence="11">Belongs to the glycosyl hydrolase 3 family. NagZ subfamily.</text>
</comment>
<dbReference type="Proteomes" id="UP000051386">
    <property type="component" value="Unassembled WGS sequence"/>
</dbReference>
<dbReference type="HAMAP" id="MF_00364">
    <property type="entry name" value="NagZ"/>
    <property type="match status" value="1"/>
</dbReference>
<evidence type="ECO:0000256" key="7">
    <source>
        <dbReference type="ARBA" id="ARBA00023295"/>
    </source>
</evidence>
<dbReference type="GO" id="GO:0009254">
    <property type="term" value="P:peptidoglycan turnover"/>
    <property type="evidence" value="ECO:0007669"/>
    <property type="project" value="UniProtKB-UniRule"/>
</dbReference>
<name>A0A0R0DEE5_9GAMM</name>
<dbReference type="EMBL" id="LDJK01000009">
    <property type="protein sequence ID" value="KRG76321.1"/>
    <property type="molecule type" value="Genomic_DNA"/>
</dbReference>
<dbReference type="PANTHER" id="PTHR30480">
    <property type="entry name" value="BETA-HEXOSAMINIDASE-RELATED"/>
    <property type="match status" value="1"/>
</dbReference>
<organism evidence="13 14">
    <name type="scientific">Stenotrophomonas chelatiphaga</name>
    <dbReference type="NCBI Taxonomy" id="517011"/>
    <lineage>
        <taxon>Bacteria</taxon>
        <taxon>Pseudomonadati</taxon>
        <taxon>Pseudomonadota</taxon>
        <taxon>Gammaproteobacteria</taxon>
        <taxon>Lysobacterales</taxon>
        <taxon>Lysobacteraceae</taxon>
        <taxon>Stenotrophomonas</taxon>
    </lineage>
</organism>
<dbReference type="PATRIC" id="fig|517011.3.peg.3445"/>
<comment type="catalytic activity">
    <reaction evidence="1 11">
        <text>Hydrolysis of terminal non-reducing N-acetyl-D-hexosamine residues in N-acetyl-beta-D-hexosaminides.</text>
        <dbReference type="EC" id="3.2.1.52"/>
    </reaction>
</comment>
<feature type="binding site" evidence="11">
    <location>
        <position position="60"/>
    </location>
    <ligand>
        <name>substrate</name>
    </ligand>
</feature>
<dbReference type="UniPathway" id="UPA00544"/>
<dbReference type="AlphaFoldDB" id="A0A0R0DEE5"/>
<dbReference type="GO" id="GO:0005737">
    <property type="term" value="C:cytoplasm"/>
    <property type="evidence" value="ECO:0007669"/>
    <property type="project" value="UniProtKB-SubCell"/>
</dbReference>
<keyword evidence="5 11" id="KW-0133">Cell shape</keyword>
<dbReference type="RefSeq" id="WP_057507288.1">
    <property type="nucleotide sequence ID" value="NZ_LDJK01000009.1"/>
</dbReference>
<feature type="binding site" evidence="11">
    <location>
        <position position="133"/>
    </location>
    <ligand>
        <name>substrate</name>
    </ligand>
</feature>
<evidence type="ECO:0000256" key="11">
    <source>
        <dbReference type="HAMAP-Rule" id="MF_00364"/>
    </source>
</evidence>
<dbReference type="InterPro" id="IPR001764">
    <property type="entry name" value="Glyco_hydro_3_N"/>
</dbReference>
<dbReference type="GO" id="GO:0009252">
    <property type="term" value="P:peptidoglycan biosynthetic process"/>
    <property type="evidence" value="ECO:0007669"/>
    <property type="project" value="UniProtKB-KW"/>
</dbReference>
<evidence type="ECO:0000256" key="5">
    <source>
        <dbReference type="ARBA" id="ARBA00022960"/>
    </source>
</evidence>
<keyword evidence="6 11" id="KW-0573">Peptidoglycan synthesis</keyword>
<accession>A0A0R0DEE5</accession>
<keyword evidence="9 11" id="KW-0961">Cell wall biogenesis/degradation</keyword>
<comment type="function">
    <text evidence="11">Plays a role in peptidoglycan recycling by cleaving the terminal beta-1,4-linked N-acetylglucosamine (GlcNAc) from peptide-linked peptidoglycan fragments, giving rise to free GlcNAc, anhydro-N-acetylmuramic acid and anhydro-N-acetylmuramic acid-linked peptides.</text>
</comment>
<keyword evidence="14" id="KW-1185">Reference proteome</keyword>
<reference evidence="13 14" key="1">
    <citation type="submission" date="2015-05" db="EMBL/GenBank/DDBJ databases">
        <title>Genome sequencing and analysis of members of genus Stenotrophomonas.</title>
        <authorList>
            <person name="Patil P.P."/>
            <person name="Midha S."/>
            <person name="Patil P.B."/>
        </authorList>
    </citation>
    <scope>NUCLEOTIDE SEQUENCE [LARGE SCALE GENOMIC DNA]</scope>
    <source>
        <strain evidence="13 14">DSM 21508</strain>
    </source>
</reference>
<feature type="binding site" evidence="11">
    <location>
        <begin position="163"/>
        <end position="164"/>
    </location>
    <ligand>
        <name>substrate</name>
    </ligand>
</feature>
<dbReference type="GO" id="GO:0005975">
    <property type="term" value="P:carbohydrate metabolic process"/>
    <property type="evidence" value="ECO:0007669"/>
    <property type="project" value="InterPro"/>
</dbReference>